<accession>A0A4W5MCN1</accession>
<keyword evidence="6" id="KW-0677">Repeat</keyword>
<dbReference type="Pfam" id="PF00307">
    <property type="entry name" value="CH"/>
    <property type="match status" value="2"/>
</dbReference>
<feature type="domain" description="Calponin-homology (CH)" evidence="13">
    <location>
        <begin position="162"/>
        <end position="260"/>
    </location>
</feature>
<dbReference type="InterPro" id="IPR001715">
    <property type="entry name" value="CH_dom"/>
</dbReference>
<name>A0A4W5MCN1_9TELE</name>
<evidence type="ECO:0000256" key="3">
    <source>
        <dbReference type="ARBA" id="ARBA00008619"/>
    </source>
</evidence>
<dbReference type="STRING" id="62062.ENSHHUP00000035559"/>
<evidence type="ECO:0000256" key="11">
    <source>
        <dbReference type="ARBA" id="ARBA00023212"/>
    </source>
</evidence>
<keyword evidence="9" id="KW-0472">Membrane</keyword>
<comment type="subcellular location">
    <subcellularLocation>
        <location evidence="2">Cytoplasm</location>
        <location evidence="2">Cytoskeleton</location>
    </subcellularLocation>
    <subcellularLocation>
        <location evidence="1">Nucleus membrane</location>
    </subcellularLocation>
</comment>
<dbReference type="Ensembl" id="ENSHHUT00000036991.1">
    <property type="protein sequence ID" value="ENSHHUP00000035559.1"/>
    <property type="gene ID" value="ENSHHUG00000022378.1"/>
</dbReference>
<dbReference type="GO" id="GO:0007097">
    <property type="term" value="P:nuclear migration"/>
    <property type="evidence" value="ECO:0007669"/>
    <property type="project" value="TreeGrafter"/>
</dbReference>
<evidence type="ECO:0000256" key="12">
    <source>
        <dbReference type="ARBA" id="ARBA00023242"/>
    </source>
</evidence>
<evidence type="ECO:0000259" key="13">
    <source>
        <dbReference type="PROSITE" id="PS50021"/>
    </source>
</evidence>
<keyword evidence="7" id="KW-1133">Transmembrane helix</keyword>
<dbReference type="GO" id="GO:0034993">
    <property type="term" value="C:meiotic nuclear membrane microtubule tethering complex"/>
    <property type="evidence" value="ECO:0007669"/>
    <property type="project" value="TreeGrafter"/>
</dbReference>
<keyword evidence="10" id="KW-0009">Actin-binding</keyword>
<keyword evidence="12" id="KW-0539">Nucleus</keyword>
<keyword evidence="11" id="KW-0206">Cytoskeleton</keyword>
<dbReference type="Gene3D" id="1.10.418.10">
    <property type="entry name" value="Calponin-like domain"/>
    <property type="match status" value="2"/>
</dbReference>
<dbReference type="GeneTree" id="ENSGT00940000154481"/>
<evidence type="ECO:0000256" key="2">
    <source>
        <dbReference type="ARBA" id="ARBA00004245"/>
    </source>
</evidence>
<keyword evidence="4" id="KW-0963">Cytoplasm</keyword>
<protein>
    <recommendedName>
        <fullName evidence="13">Calponin-homology (CH) domain-containing protein</fullName>
    </recommendedName>
</protein>
<dbReference type="GO" id="GO:0005737">
    <property type="term" value="C:cytoplasm"/>
    <property type="evidence" value="ECO:0007669"/>
    <property type="project" value="TreeGrafter"/>
</dbReference>
<dbReference type="GO" id="GO:0005856">
    <property type="term" value="C:cytoskeleton"/>
    <property type="evidence" value="ECO:0007669"/>
    <property type="project" value="UniProtKB-SubCell"/>
</dbReference>
<dbReference type="GO" id="GO:0005640">
    <property type="term" value="C:nuclear outer membrane"/>
    <property type="evidence" value="ECO:0007669"/>
    <property type="project" value="TreeGrafter"/>
</dbReference>
<dbReference type="GO" id="GO:0051015">
    <property type="term" value="F:actin filament binding"/>
    <property type="evidence" value="ECO:0007669"/>
    <property type="project" value="TreeGrafter"/>
</dbReference>
<evidence type="ECO:0000256" key="6">
    <source>
        <dbReference type="ARBA" id="ARBA00022737"/>
    </source>
</evidence>
<reference evidence="14" key="3">
    <citation type="submission" date="2025-09" db="UniProtKB">
        <authorList>
            <consortium name="Ensembl"/>
        </authorList>
    </citation>
    <scope>IDENTIFICATION</scope>
</reference>
<evidence type="ECO:0000256" key="7">
    <source>
        <dbReference type="ARBA" id="ARBA00022989"/>
    </source>
</evidence>
<evidence type="ECO:0000256" key="8">
    <source>
        <dbReference type="ARBA" id="ARBA00023054"/>
    </source>
</evidence>
<dbReference type="SMART" id="SM00033">
    <property type="entry name" value="CH"/>
    <property type="match status" value="2"/>
</dbReference>
<dbReference type="FunFam" id="1.10.418.10:FF:000037">
    <property type="entry name" value="nesprin-1 isoform X1"/>
    <property type="match status" value="1"/>
</dbReference>
<dbReference type="InterPro" id="IPR047290">
    <property type="entry name" value="CH_SYNE1_rpt1"/>
</dbReference>
<reference evidence="14" key="2">
    <citation type="submission" date="2025-08" db="UniProtKB">
        <authorList>
            <consortium name="Ensembl"/>
        </authorList>
    </citation>
    <scope>IDENTIFICATION</scope>
</reference>
<dbReference type="InterPro" id="IPR001589">
    <property type="entry name" value="Actinin_actin-bd_CS"/>
</dbReference>
<dbReference type="CDD" id="cd21241">
    <property type="entry name" value="CH_SYNE1_rpt1"/>
    <property type="match status" value="1"/>
</dbReference>
<keyword evidence="15" id="KW-1185">Reference proteome</keyword>
<evidence type="ECO:0000256" key="10">
    <source>
        <dbReference type="ARBA" id="ARBA00023203"/>
    </source>
</evidence>
<evidence type="ECO:0000313" key="15">
    <source>
        <dbReference type="Proteomes" id="UP000314982"/>
    </source>
</evidence>
<dbReference type="PROSITE" id="PS00020">
    <property type="entry name" value="ACTININ_2"/>
    <property type="match status" value="1"/>
</dbReference>
<dbReference type="PROSITE" id="PS00019">
    <property type="entry name" value="ACTININ_1"/>
    <property type="match status" value="1"/>
</dbReference>
<dbReference type="Proteomes" id="UP000314982">
    <property type="component" value="Unassembled WGS sequence"/>
</dbReference>
<comment type="similarity">
    <text evidence="3">Belongs to the nesprin family.</text>
</comment>
<dbReference type="PANTHER" id="PTHR47535:SF9">
    <property type="entry name" value="CALPONIN-HOMOLOGY (CH) DOMAIN-CONTAINING PROTEIN"/>
    <property type="match status" value="1"/>
</dbReference>
<dbReference type="PROSITE" id="PS50021">
    <property type="entry name" value="CH"/>
    <property type="match status" value="2"/>
</dbReference>
<reference evidence="15" key="1">
    <citation type="submission" date="2018-06" db="EMBL/GenBank/DDBJ databases">
        <title>Genome assembly of Danube salmon.</title>
        <authorList>
            <person name="Macqueen D.J."/>
            <person name="Gundappa M.K."/>
        </authorList>
    </citation>
    <scope>NUCLEOTIDE SEQUENCE [LARGE SCALE GENOMIC DNA]</scope>
</reference>
<feature type="domain" description="Calponin-homology (CH)" evidence="13">
    <location>
        <begin position="9"/>
        <end position="116"/>
    </location>
</feature>
<dbReference type="InterPro" id="IPR036872">
    <property type="entry name" value="CH_dom_sf"/>
</dbReference>
<evidence type="ECO:0000256" key="9">
    <source>
        <dbReference type="ARBA" id="ARBA00023136"/>
    </source>
</evidence>
<evidence type="ECO:0000256" key="5">
    <source>
        <dbReference type="ARBA" id="ARBA00022692"/>
    </source>
</evidence>
<keyword evidence="8" id="KW-0175">Coiled coil</keyword>
<keyword evidence="5" id="KW-0812">Transmembrane</keyword>
<dbReference type="InterPro" id="IPR052403">
    <property type="entry name" value="LINC-complex_assoc"/>
</dbReference>
<evidence type="ECO:0000313" key="14">
    <source>
        <dbReference type="Ensembl" id="ENSHHUP00000035559.1"/>
    </source>
</evidence>
<evidence type="ECO:0000256" key="1">
    <source>
        <dbReference type="ARBA" id="ARBA00004126"/>
    </source>
</evidence>
<proteinExistence type="inferred from homology"/>
<dbReference type="SUPFAM" id="SSF47576">
    <property type="entry name" value="Calponin-homology domain, CH-domain"/>
    <property type="match status" value="1"/>
</dbReference>
<organism evidence="14 15">
    <name type="scientific">Hucho hucho</name>
    <name type="common">huchen</name>
    <dbReference type="NCBI Taxonomy" id="62062"/>
    <lineage>
        <taxon>Eukaryota</taxon>
        <taxon>Metazoa</taxon>
        <taxon>Chordata</taxon>
        <taxon>Craniata</taxon>
        <taxon>Vertebrata</taxon>
        <taxon>Euteleostomi</taxon>
        <taxon>Actinopterygii</taxon>
        <taxon>Neopterygii</taxon>
        <taxon>Teleostei</taxon>
        <taxon>Protacanthopterygii</taxon>
        <taxon>Salmoniformes</taxon>
        <taxon>Salmonidae</taxon>
        <taxon>Salmoninae</taxon>
        <taxon>Hucho</taxon>
    </lineage>
</organism>
<sequence length="260" mass="29245">MERADEQEAVQKRTFTKWINSHLTKRKPPIEVTDLFEDIKDGVKLLALLEVLSGQRLPCEQGRQLKRIHWVSNIGTALRFLEGRKIKLVNIHATDIADGRPSIVLGLIWTVILYFQIEELTSNLLALEALSSSTSSVDSMASNSETGSPALKREVVPKTFQGNAKKALLRWVQSTAAKYGIEVKDFGASWRSGVAFHSVVHAIRPDLVDMEVVRRRSNRENLEEAFSLAENELGIPRLLDPEATMHLHFSLSLIHNARTM</sequence>
<dbReference type="PANTHER" id="PTHR47535">
    <property type="entry name" value="MUSCLE-SPECIFIC PROTEIN 300 KDA, ISOFORM G"/>
    <property type="match status" value="1"/>
</dbReference>
<dbReference type="AlphaFoldDB" id="A0A4W5MCN1"/>
<evidence type="ECO:0000256" key="4">
    <source>
        <dbReference type="ARBA" id="ARBA00022490"/>
    </source>
</evidence>